<reference evidence="1" key="1">
    <citation type="journal article" date="2020" name="bioRxiv">
        <title>Chromosome-level reference genome of the European wasp spider Argiope bruennichi: a resource for studies on range expansion and evolutionary adaptation.</title>
        <authorList>
            <person name="Sheffer M.M."/>
            <person name="Hoppe A."/>
            <person name="Krehenwinkel H."/>
            <person name="Uhl G."/>
            <person name="Kuss A.W."/>
            <person name="Jensen L."/>
            <person name="Jensen C."/>
            <person name="Gillespie R.G."/>
            <person name="Hoff K.J."/>
            <person name="Prost S."/>
        </authorList>
    </citation>
    <scope>NUCLEOTIDE SEQUENCE</scope>
</reference>
<proteinExistence type="predicted"/>
<evidence type="ECO:0000313" key="2">
    <source>
        <dbReference type="Proteomes" id="UP000807504"/>
    </source>
</evidence>
<keyword evidence="2" id="KW-1185">Reference proteome</keyword>
<organism evidence="1 2">
    <name type="scientific">Argiope bruennichi</name>
    <name type="common">Wasp spider</name>
    <name type="synonym">Aranea bruennichi</name>
    <dbReference type="NCBI Taxonomy" id="94029"/>
    <lineage>
        <taxon>Eukaryota</taxon>
        <taxon>Metazoa</taxon>
        <taxon>Ecdysozoa</taxon>
        <taxon>Arthropoda</taxon>
        <taxon>Chelicerata</taxon>
        <taxon>Arachnida</taxon>
        <taxon>Araneae</taxon>
        <taxon>Araneomorphae</taxon>
        <taxon>Entelegynae</taxon>
        <taxon>Araneoidea</taxon>
        <taxon>Araneidae</taxon>
        <taxon>Argiope</taxon>
    </lineage>
</organism>
<comment type="caution">
    <text evidence="1">The sequence shown here is derived from an EMBL/GenBank/DDBJ whole genome shotgun (WGS) entry which is preliminary data.</text>
</comment>
<dbReference type="AlphaFoldDB" id="A0A8T0FI44"/>
<gene>
    <name evidence="1" type="ORF">HNY73_005185</name>
</gene>
<protein>
    <submittedName>
        <fullName evidence="1">Uncharacterized protein</fullName>
    </submittedName>
</protein>
<dbReference type="Proteomes" id="UP000807504">
    <property type="component" value="Unassembled WGS sequence"/>
</dbReference>
<dbReference type="EMBL" id="JABXBU010000011">
    <property type="protein sequence ID" value="KAF8790112.1"/>
    <property type="molecule type" value="Genomic_DNA"/>
</dbReference>
<name>A0A8T0FI44_ARGBR</name>
<evidence type="ECO:0000313" key="1">
    <source>
        <dbReference type="EMBL" id="KAF8790112.1"/>
    </source>
</evidence>
<reference evidence="1" key="2">
    <citation type="submission" date="2020-06" db="EMBL/GenBank/DDBJ databases">
        <authorList>
            <person name="Sheffer M."/>
        </authorList>
    </citation>
    <scope>NUCLEOTIDE SEQUENCE</scope>
</reference>
<sequence>MMRQLCGHPIPKYHLRTESLCKVLLKEINQSSSAILANSRRRMAADTRRMLLQPVICSICHWHHLKMFDIQGKCREVRISSQRENSLSADTKIYVSLLKELLLDRRFIKSTSPEQRKSSVALTYFRRSTLHS</sequence>
<accession>A0A8T0FI44</accession>